<comment type="caution">
    <text evidence="2">The sequence shown here is derived from an EMBL/GenBank/DDBJ whole genome shotgun (WGS) entry which is preliminary data.</text>
</comment>
<keyword evidence="1" id="KW-0472">Membrane</keyword>
<sequence>MKTRTNKLIGPQVAAWLLLTILLLVPVAFLAYFFPWVLGLIFVSGLIVGTVLHAKEKGSWSAVRLFFKEIIWGW</sequence>
<dbReference type="RefSeq" id="WP_113956490.1">
    <property type="nucleotide sequence ID" value="NZ_QNRR01000001.1"/>
</dbReference>
<proteinExistence type="predicted"/>
<name>A0A366HVH8_9BACT</name>
<dbReference type="AlphaFoldDB" id="A0A366HVH8"/>
<feature type="transmembrane region" description="Helical" evidence="1">
    <location>
        <begin position="36"/>
        <end position="54"/>
    </location>
</feature>
<accession>A0A366HVH8</accession>
<evidence type="ECO:0000313" key="3">
    <source>
        <dbReference type="Proteomes" id="UP000253426"/>
    </source>
</evidence>
<organism evidence="2 3">
    <name type="scientific">Roseimicrobium gellanilyticum</name>
    <dbReference type="NCBI Taxonomy" id="748857"/>
    <lineage>
        <taxon>Bacteria</taxon>
        <taxon>Pseudomonadati</taxon>
        <taxon>Verrucomicrobiota</taxon>
        <taxon>Verrucomicrobiia</taxon>
        <taxon>Verrucomicrobiales</taxon>
        <taxon>Verrucomicrobiaceae</taxon>
        <taxon>Roseimicrobium</taxon>
    </lineage>
</organism>
<feature type="transmembrane region" description="Helical" evidence="1">
    <location>
        <begin position="12"/>
        <end position="30"/>
    </location>
</feature>
<protein>
    <submittedName>
        <fullName evidence="2">Uncharacterized protein</fullName>
    </submittedName>
</protein>
<dbReference type="Proteomes" id="UP000253426">
    <property type="component" value="Unassembled WGS sequence"/>
</dbReference>
<evidence type="ECO:0000313" key="2">
    <source>
        <dbReference type="EMBL" id="RBP47564.1"/>
    </source>
</evidence>
<dbReference type="EMBL" id="QNRR01000001">
    <property type="protein sequence ID" value="RBP47564.1"/>
    <property type="molecule type" value="Genomic_DNA"/>
</dbReference>
<reference evidence="2 3" key="1">
    <citation type="submission" date="2018-06" db="EMBL/GenBank/DDBJ databases">
        <title>Genomic Encyclopedia of Type Strains, Phase IV (KMG-IV): sequencing the most valuable type-strain genomes for metagenomic binning, comparative biology and taxonomic classification.</title>
        <authorList>
            <person name="Goeker M."/>
        </authorList>
    </citation>
    <scope>NUCLEOTIDE SEQUENCE [LARGE SCALE GENOMIC DNA]</scope>
    <source>
        <strain evidence="2 3">DSM 25532</strain>
    </source>
</reference>
<keyword evidence="1" id="KW-0812">Transmembrane</keyword>
<gene>
    <name evidence="2" type="ORF">DES53_101361</name>
</gene>
<keyword evidence="1" id="KW-1133">Transmembrane helix</keyword>
<evidence type="ECO:0000256" key="1">
    <source>
        <dbReference type="SAM" id="Phobius"/>
    </source>
</evidence>
<keyword evidence="3" id="KW-1185">Reference proteome</keyword>